<name>Z9JND9_9MICO</name>
<dbReference type="OrthoDB" id="149032at2"/>
<sequence>MTAPTVPSPAPASPGPGPAPSLTAGTSTWRLRPQGLRVVIGLELRQRVRSKRWYVALGLWFLFLMGMSLLILASYLVLDLDGAGSLRGAGGLAFSLGTLLLVFLQLLVLPALSAGAVNGDRTAGTLATLQATLLSPAEIVAGKVLASWIVGLAFLAAALPSIAPAALLSGASPLYLLRIMVMLALLSLLVTMLGVGLSSLLRRPLGSVVLTDLVVIGAMVILPVIWAASLPMLSVDRESTDYYQQPFDSDWMQVGTAPGHEATVVLPPGSPEPQPGDQVCVAETWETGGVRSEISAPLLWVNPFVLVADMAPQIDPEELNAGSEPPLDLLRYLQLGMRWASDPTSGSWSVHCDPGVPGYPEDLDTSLPGPIWPMGLAAWLLLGGASAATAVLRLRVPMRRIGSGTRIA</sequence>
<keyword evidence="2" id="KW-1133">Transmembrane helix</keyword>
<organism evidence="3 4">
    <name type="scientific">Brachybacterium phenoliresistens</name>
    <dbReference type="NCBI Taxonomy" id="396014"/>
    <lineage>
        <taxon>Bacteria</taxon>
        <taxon>Bacillati</taxon>
        <taxon>Actinomycetota</taxon>
        <taxon>Actinomycetes</taxon>
        <taxon>Micrococcales</taxon>
        <taxon>Dermabacteraceae</taxon>
        <taxon>Brachybacterium</taxon>
    </lineage>
</organism>
<feature type="compositionally biased region" description="Pro residues" evidence="1">
    <location>
        <begin position="1"/>
        <end position="19"/>
    </location>
</feature>
<dbReference type="STRING" id="396014.BF93_13295"/>
<reference evidence="3 4" key="1">
    <citation type="submission" date="2014-02" db="EMBL/GenBank/DDBJ databases">
        <title>Genome sequence of Brachybacterium phenoliresistens strain W13A50.</title>
        <authorList>
            <person name="Wang X."/>
        </authorList>
    </citation>
    <scope>NUCLEOTIDE SEQUENCE [LARGE SCALE GENOMIC DNA]</scope>
    <source>
        <strain evidence="3 4">W13A50</strain>
    </source>
</reference>
<dbReference type="PATRIC" id="fig|396014.3.peg.3697"/>
<comment type="caution">
    <text evidence="3">The sequence shown here is derived from an EMBL/GenBank/DDBJ whole genome shotgun (WGS) entry which is preliminary data.</text>
</comment>
<keyword evidence="2" id="KW-0472">Membrane</keyword>
<dbReference type="Proteomes" id="UP000023067">
    <property type="component" value="Unassembled WGS sequence"/>
</dbReference>
<feature type="transmembrane region" description="Helical" evidence="2">
    <location>
        <begin position="175"/>
        <end position="197"/>
    </location>
</feature>
<feature type="transmembrane region" description="Helical" evidence="2">
    <location>
        <begin position="144"/>
        <end position="163"/>
    </location>
</feature>
<feature type="transmembrane region" description="Helical" evidence="2">
    <location>
        <begin position="90"/>
        <end position="112"/>
    </location>
</feature>
<evidence type="ECO:0000313" key="3">
    <source>
        <dbReference type="EMBL" id="EWS79503.1"/>
    </source>
</evidence>
<feature type="transmembrane region" description="Helical" evidence="2">
    <location>
        <begin position="53"/>
        <end position="78"/>
    </location>
</feature>
<evidence type="ECO:0000256" key="1">
    <source>
        <dbReference type="SAM" id="MobiDB-lite"/>
    </source>
</evidence>
<dbReference type="Pfam" id="PF12679">
    <property type="entry name" value="ABC2_membrane_2"/>
    <property type="match status" value="1"/>
</dbReference>
<proteinExistence type="predicted"/>
<protein>
    <submittedName>
        <fullName evidence="3">ABC transporter permease</fullName>
    </submittedName>
</protein>
<feature type="region of interest" description="Disordered" evidence="1">
    <location>
        <begin position="1"/>
        <end position="24"/>
    </location>
</feature>
<keyword evidence="4" id="KW-1185">Reference proteome</keyword>
<accession>Z9JND9</accession>
<dbReference type="EMBL" id="JDYK01000035">
    <property type="protein sequence ID" value="EWS79503.1"/>
    <property type="molecule type" value="Genomic_DNA"/>
</dbReference>
<dbReference type="eggNOG" id="COG1277">
    <property type="taxonomic scope" value="Bacteria"/>
</dbReference>
<dbReference type="PANTHER" id="PTHR43471">
    <property type="entry name" value="ABC TRANSPORTER PERMEASE"/>
    <property type="match status" value="1"/>
</dbReference>
<evidence type="ECO:0000313" key="4">
    <source>
        <dbReference type="Proteomes" id="UP000023067"/>
    </source>
</evidence>
<evidence type="ECO:0000256" key="2">
    <source>
        <dbReference type="SAM" id="Phobius"/>
    </source>
</evidence>
<dbReference type="GO" id="GO:0005886">
    <property type="term" value="C:plasma membrane"/>
    <property type="evidence" value="ECO:0007669"/>
    <property type="project" value="UniProtKB-SubCell"/>
</dbReference>
<dbReference type="GO" id="GO:0140359">
    <property type="term" value="F:ABC-type transporter activity"/>
    <property type="evidence" value="ECO:0007669"/>
    <property type="project" value="InterPro"/>
</dbReference>
<feature type="transmembrane region" description="Helical" evidence="2">
    <location>
        <begin position="371"/>
        <end position="392"/>
    </location>
</feature>
<keyword evidence="2" id="KW-0812">Transmembrane</keyword>
<dbReference type="HOGENOM" id="CLU_741225_0_0_11"/>
<dbReference type="AlphaFoldDB" id="Z9JND9"/>
<feature type="transmembrane region" description="Helical" evidence="2">
    <location>
        <begin position="209"/>
        <end position="228"/>
    </location>
</feature>
<dbReference type="RefSeq" id="WP_051487215.1">
    <property type="nucleotide sequence ID" value="NZ_KK070017.1"/>
</dbReference>
<gene>
    <name evidence="3" type="ORF">BF93_13295</name>
</gene>